<evidence type="ECO:0000259" key="3">
    <source>
        <dbReference type="Pfam" id="PF25087"/>
    </source>
</evidence>
<accession>A0A0B7J8H3</accession>
<keyword evidence="1" id="KW-0441">Lipid A biosynthesis</keyword>
<dbReference type="NCBIfam" id="NF002060">
    <property type="entry name" value="PRK00892.1"/>
    <property type="match status" value="1"/>
</dbReference>
<reference evidence="4 5" key="1">
    <citation type="submission" date="2018-01" db="EMBL/GenBank/DDBJ databases">
        <title>Whole genome sequencing of Histamine producing bacteria.</title>
        <authorList>
            <person name="Butler K."/>
        </authorList>
    </citation>
    <scope>NUCLEOTIDE SEQUENCE [LARGE SCALE GENOMIC DNA]</scope>
    <source>
        <strain evidence="4 5">FS-7.2</strain>
    </source>
</reference>
<dbReference type="GO" id="GO:0016020">
    <property type="term" value="C:membrane"/>
    <property type="evidence" value="ECO:0007669"/>
    <property type="project" value="GOC"/>
</dbReference>
<gene>
    <name evidence="1 4" type="primary">lpxD</name>
    <name evidence="4" type="ORF">C9J27_18585</name>
</gene>
<comment type="function">
    <text evidence="1">Catalyzes the N-acylation of UDP-3-O-acylglucosamine using 3-hydroxyacyl-ACP as the acyl donor. Is involved in the biosynthesis of lipid A, a phosphorylated glycolipid that anchors the lipopolysaccharide to the outer membrane of the cell.</text>
</comment>
<dbReference type="PANTHER" id="PTHR43378">
    <property type="entry name" value="UDP-3-O-ACYLGLUCOSAMINE N-ACYLTRANSFERASE"/>
    <property type="match status" value="1"/>
</dbReference>
<feature type="domain" description="UDP-3-O-[3-hydroxymyristoyl] glucosamine N-acyltransferase non-repeat region" evidence="2">
    <location>
        <begin position="23"/>
        <end position="89"/>
    </location>
</feature>
<comment type="subunit">
    <text evidence="1">Homotrimer.</text>
</comment>
<keyword evidence="1 4" id="KW-0808">Transferase</keyword>
<organism evidence="4 5">
    <name type="scientific">Photobacterium kishitanii</name>
    <dbReference type="NCBI Taxonomy" id="318456"/>
    <lineage>
        <taxon>Bacteria</taxon>
        <taxon>Pseudomonadati</taxon>
        <taxon>Pseudomonadota</taxon>
        <taxon>Gammaproteobacteria</taxon>
        <taxon>Vibrionales</taxon>
        <taxon>Vibrionaceae</taxon>
        <taxon>Photobacterium</taxon>
    </lineage>
</organism>
<dbReference type="InterPro" id="IPR056729">
    <property type="entry name" value="GMPPB_C"/>
</dbReference>
<proteinExistence type="inferred from homology"/>
<comment type="catalytic activity">
    <reaction evidence="1">
        <text>a UDP-3-O-[(3R)-3-hydroxyacyl]-alpha-D-glucosamine + a (3R)-hydroxyacyl-[ACP] = a UDP-2-N,3-O-bis[(3R)-3-hydroxyacyl]-alpha-D-glucosamine + holo-[ACP] + H(+)</text>
        <dbReference type="Rhea" id="RHEA:53836"/>
        <dbReference type="Rhea" id="RHEA-COMP:9685"/>
        <dbReference type="Rhea" id="RHEA-COMP:9945"/>
        <dbReference type="ChEBI" id="CHEBI:15378"/>
        <dbReference type="ChEBI" id="CHEBI:64479"/>
        <dbReference type="ChEBI" id="CHEBI:78827"/>
        <dbReference type="ChEBI" id="CHEBI:137740"/>
        <dbReference type="ChEBI" id="CHEBI:137748"/>
        <dbReference type="EC" id="2.3.1.191"/>
    </reaction>
</comment>
<accession>A0A2T3KE99</accession>
<dbReference type="Gene3D" id="3.40.1390.10">
    <property type="entry name" value="MurE/MurF, N-terminal domain"/>
    <property type="match status" value="1"/>
</dbReference>
<dbReference type="UniPathway" id="UPA00973"/>
<dbReference type="HAMAP" id="MF_00523">
    <property type="entry name" value="LpxD"/>
    <property type="match status" value="1"/>
</dbReference>
<dbReference type="InterPro" id="IPR020573">
    <property type="entry name" value="UDP_GlcNAc_AcTrfase_non-rep"/>
</dbReference>
<dbReference type="InterPro" id="IPR018357">
    <property type="entry name" value="Hexapep_transf_CS"/>
</dbReference>
<dbReference type="PANTHER" id="PTHR43378:SF2">
    <property type="entry name" value="UDP-3-O-ACYLGLUCOSAMINE N-ACYLTRANSFERASE 1, MITOCHONDRIAL-RELATED"/>
    <property type="match status" value="1"/>
</dbReference>
<evidence type="ECO:0000313" key="4">
    <source>
        <dbReference type="EMBL" id="PSU95159.1"/>
    </source>
</evidence>
<dbReference type="AlphaFoldDB" id="A0A0B7J8H3"/>
<feature type="domain" description="Mannose-1-phosphate guanyltransferase C-terminal" evidence="3">
    <location>
        <begin position="99"/>
        <end position="178"/>
    </location>
</feature>
<comment type="caution">
    <text evidence="4">The sequence shown here is derived from an EMBL/GenBank/DDBJ whole genome shotgun (WGS) entry which is preliminary data.</text>
</comment>
<protein>
    <recommendedName>
        <fullName evidence="1">UDP-3-O-acylglucosamine N-acyltransferase</fullName>
        <ecNumber evidence="1">2.3.1.191</ecNumber>
    </recommendedName>
</protein>
<name>A0A0B7J8H3_9GAMM</name>
<dbReference type="Proteomes" id="UP000241426">
    <property type="component" value="Unassembled WGS sequence"/>
</dbReference>
<dbReference type="EMBL" id="PYNF01000020">
    <property type="protein sequence ID" value="PSU95159.1"/>
    <property type="molecule type" value="Genomic_DNA"/>
</dbReference>
<evidence type="ECO:0000256" key="1">
    <source>
        <dbReference type="HAMAP-Rule" id="MF_00523"/>
    </source>
</evidence>
<dbReference type="GeneID" id="29942764"/>
<dbReference type="EC" id="2.3.1.191" evidence="1"/>
<dbReference type="NCBIfam" id="TIGR01853">
    <property type="entry name" value="lipid_A_lpxD"/>
    <property type="match status" value="1"/>
</dbReference>
<dbReference type="FunFam" id="2.160.10.10:FF:000005">
    <property type="entry name" value="UDP-3-O-(3-hydroxymyristoyl)glucosamine N-acyltransferase"/>
    <property type="match status" value="1"/>
</dbReference>
<dbReference type="PROSITE" id="PS00101">
    <property type="entry name" value="HEXAPEP_TRANSFERASES"/>
    <property type="match status" value="1"/>
</dbReference>
<evidence type="ECO:0000313" key="5">
    <source>
        <dbReference type="Proteomes" id="UP000241426"/>
    </source>
</evidence>
<dbReference type="InterPro" id="IPR007691">
    <property type="entry name" value="LpxD"/>
</dbReference>
<dbReference type="RefSeq" id="WP_036793426.1">
    <property type="nucleotide sequence ID" value="NZ_JAUZMX010000001.1"/>
</dbReference>
<dbReference type="Pfam" id="PF04613">
    <property type="entry name" value="LpxD"/>
    <property type="match status" value="1"/>
</dbReference>
<sequence>MAVITLAELADKLGAELHGDGTTEVHSIAAMGKAATGQITFLSDSKYRQQLSECQADAVMLREADVEFFNGNMLVVKDPYLSYALVAQLLDTTPVAATDIAASAYVDPTVTLGSNVAIGHNAVIEAGVQLGDNVQIGAGCFIGKNAIIGNNTKLWANVTIYHNVVLGAHCLVQSSTVIGADGFGYANDKGEWVKIPQLGSVRIGDRVEIGACTTIDRGALEDTIIADNVIIDNQMQIAHNVQIGYGTAMAGGTIVAGSTTIGKYCIIGGASVLNGHIKIADGVTITGMGMVMRSIEEKGMYSSGIPLQPNKEWRRTATRVHRIDDMNKRLKAVEKQLAAKDE</sequence>
<keyword evidence="1" id="KW-0443">Lipid metabolism</keyword>
<evidence type="ECO:0000259" key="2">
    <source>
        <dbReference type="Pfam" id="PF04613"/>
    </source>
</evidence>
<dbReference type="eggNOG" id="COG1044">
    <property type="taxonomic scope" value="Bacteria"/>
</dbReference>
<dbReference type="CDD" id="cd03352">
    <property type="entry name" value="LbH_LpxD"/>
    <property type="match status" value="1"/>
</dbReference>
<dbReference type="InterPro" id="IPR011004">
    <property type="entry name" value="Trimer_LpxA-like_sf"/>
</dbReference>
<comment type="pathway">
    <text evidence="1">Bacterial outer membrane biogenesis; LPS lipid A biosynthesis.</text>
</comment>
<feature type="active site" description="Proton acceptor" evidence="1">
    <location>
        <position position="239"/>
    </location>
</feature>
<keyword evidence="1" id="KW-0677">Repeat</keyword>
<dbReference type="Gene3D" id="2.160.10.10">
    <property type="entry name" value="Hexapeptide repeat proteins"/>
    <property type="match status" value="1"/>
</dbReference>
<dbReference type="GO" id="GO:0016410">
    <property type="term" value="F:N-acyltransferase activity"/>
    <property type="evidence" value="ECO:0007669"/>
    <property type="project" value="InterPro"/>
</dbReference>
<keyword evidence="1 4" id="KW-0012">Acyltransferase</keyword>
<dbReference type="Gene3D" id="1.20.5.170">
    <property type="match status" value="1"/>
</dbReference>
<keyword evidence="1" id="KW-0444">Lipid biosynthesis</keyword>
<comment type="similarity">
    <text evidence="1">Belongs to the transferase hexapeptide repeat family. LpxD subfamily.</text>
</comment>
<dbReference type="GO" id="GO:0009245">
    <property type="term" value="P:lipid A biosynthetic process"/>
    <property type="evidence" value="ECO:0007669"/>
    <property type="project" value="UniProtKB-UniRule"/>
</dbReference>
<dbReference type="SUPFAM" id="SSF51161">
    <property type="entry name" value="Trimeric LpxA-like enzymes"/>
    <property type="match status" value="1"/>
</dbReference>
<dbReference type="Pfam" id="PF25087">
    <property type="entry name" value="GMPPB_C"/>
    <property type="match status" value="1"/>
</dbReference>
<dbReference type="GO" id="GO:0103118">
    <property type="term" value="F:UDP-3-O-[(3R)-3-hydroxyacyl]-glucosamine N-acyltransferase activity"/>
    <property type="evidence" value="ECO:0007669"/>
    <property type="project" value="UniProtKB-EC"/>
</dbReference>